<evidence type="ECO:0000313" key="1">
    <source>
        <dbReference type="EMBL" id="SVA29422.1"/>
    </source>
</evidence>
<dbReference type="EMBL" id="UINC01006752">
    <property type="protein sequence ID" value="SVA29422.1"/>
    <property type="molecule type" value="Genomic_DNA"/>
</dbReference>
<sequence>MLSEEISARIDGLTQRLGDLEGFL</sequence>
<organism evidence="1">
    <name type="scientific">marine metagenome</name>
    <dbReference type="NCBI Taxonomy" id="408172"/>
    <lineage>
        <taxon>unclassified sequences</taxon>
        <taxon>metagenomes</taxon>
        <taxon>ecological metagenomes</taxon>
    </lineage>
</organism>
<accession>A0A381UMQ3</accession>
<gene>
    <name evidence="1" type="ORF">METZ01_LOCUS82276</name>
</gene>
<dbReference type="AlphaFoldDB" id="A0A381UMQ3"/>
<evidence type="ECO:0008006" key="2">
    <source>
        <dbReference type="Google" id="ProtNLM"/>
    </source>
</evidence>
<name>A0A381UMQ3_9ZZZZ</name>
<protein>
    <recommendedName>
        <fullName evidence="2">Peptide chain release factor 2</fullName>
    </recommendedName>
</protein>
<proteinExistence type="predicted"/>
<reference evidence="1" key="1">
    <citation type="submission" date="2018-05" db="EMBL/GenBank/DDBJ databases">
        <authorList>
            <person name="Lanie J.A."/>
            <person name="Ng W.-L."/>
            <person name="Kazmierczak K.M."/>
            <person name="Andrzejewski T.M."/>
            <person name="Davidsen T.M."/>
            <person name="Wayne K.J."/>
            <person name="Tettelin H."/>
            <person name="Glass J.I."/>
            <person name="Rusch D."/>
            <person name="Podicherti R."/>
            <person name="Tsui H.-C.T."/>
            <person name="Winkler M.E."/>
        </authorList>
    </citation>
    <scope>NUCLEOTIDE SEQUENCE</scope>
</reference>